<evidence type="ECO:0000256" key="5">
    <source>
        <dbReference type="ARBA" id="ARBA00022673"/>
    </source>
</evidence>
<reference evidence="18" key="1">
    <citation type="journal article" date="2020" name="J. Eukaryot. Microbiol.">
        <title>De novo Sequencing, Assembly and Annotation of the Transcriptome for the Free-Living Testate Amoeba Arcella intermedia.</title>
        <authorList>
            <person name="Ribeiro G.M."/>
            <person name="Porfirio-Sousa A.L."/>
            <person name="Maurer-Alcala X.X."/>
            <person name="Katz L.A."/>
            <person name="Lahr D.J.G."/>
        </authorList>
    </citation>
    <scope>NUCLEOTIDE SEQUENCE</scope>
</reference>
<keyword evidence="6 15" id="KW-0812">Transmembrane</keyword>
<keyword evidence="12 15" id="KW-0472">Membrane</keyword>
<evidence type="ECO:0000256" key="7">
    <source>
        <dbReference type="ARBA" id="ARBA00022792"/>
    </source>
</evidence>
<feature type="transmembrane region" description="Helical" evidence="15">
    <location>
        <begin position="173"/>
        <end position="191"/>
    </location>
</feature>
<evidence type="ECO:0000256" key="2">
    <source>
        <dbReference type="ARBA" id="ARBA00005653"/>
    </source>
</evidence>
<evidence type="ECO:0000256" key="12">
    <source>
        <dbReference type="ARBA" id="ARBA00023136"/>
    </source>
</evidence>
<evidence type="ECO:0000256" key="14">
    <source>
        <dbReference type="ARBA" id="ARBA00036634"/>
    </source>
</evidence>
<feature type="domain" description="Calcium uniporter protein C-terminal" evidence="17">
    <location>
        <begin position="55"/>
        <end position="223"/>
    </location>
</feature>
<keyword evidence="7 15" id="KW-0999">Mitochondrion inner membrane</keyword>
<dbReference type="InterPro" id="IPR006769">
    <property type="entry name" value="MCU_C"/>
</dbReference>
<evidence type="ECO:0000256" key="11">
    <source>
        <dbReference type="ARBA" id="ARBA00023128"/>
    </source>
</evidence>
<dbReference type="EMBL" id="GIBP01006741">
    <property type="protein sequence ID" value="NDV35710.1"/>
    <property type="molecule type" value="Transcribed_RNA"/>
</dbReference>
<keyword evidence="3 15" id="KW-0813">Transport</keyword>
<comment type="subcellular location">
    <subcellularLocation>
        <location evidence="1 15">Mitochondrion inner membrane</location>
        <topology evidence="1 15">Multi-pass membrane protein</topology>
    </subcellularLocation>
</comment>
<evidence type="ECO:0000256" key="6">
    <source>
        <dbReference type="ARBA" id="ARBA00022692"/>
    </source>
</evidence>
<dbReference type="GO" id="GO:0051560">
    <property type="term" value="P:mitochondrial calcium ion homeostasis"/>
    <property type="evidence" value="ECO:0007669"/>
    <property type="project" value="UniProtKB-UniRule"/>
</dbReference>
<evidence type="ECO:0000259" key="17">
    <source>
        <dbReference type="Pfam" id="PF04678"/>
    </source>
</evidence>
<keyword evidence="11 15" id="KW-0496">Mitochondrion</keyword>
<keyword evidence="10 15" id="KW-0406">Ion transport</keyword>
<dbReference type="InterPro" id="IPR039055">
    <property type="entry name" value="MCU_fam"/>
</dbReference>
<evidence type="ECO:0000256" key="16">
    <source>
        <dbReference type="SAM" id="Coils"/>
    </source>
</evidence>
<evidence type="ECO:0000256" key="4">
    <source>
        <dbReference type="ARBA" id="ARBA00022568"/>
    </source>
</evidence>
<keyword evidence="9 15" id="KW-1133">Transmembrane helix</keyword>
<evidence type="ECO:0000256" key="1">
    <source>
        <dbReference type="ARBA" id="ARBA00004448"/>
    </source>
</evidence>
<feature type="coiled-coil region" evidence="16">
    <location>
        <begin position="106"/>
        <end position="133"/>
    </location>
</feature>
<dbReference type="PANTHER" id="PTHR13462">
    <property type="entry name" value="CALCIUM UNIPORTER PROTEIN, MITOCHONDRIAL"/>
    <property type="match status" value="1"/>
</dbReference>
<keyword evidence="4 15" id="KW-0109">Calcium transport</keyword>
<dbReference type="GO" id="GO:1990246">
    <property type="term" value="C:uniplex complex"/>
    <property type="evidence" value="ECO:0007669"/>
    <property type="project" value="TreeGrafter"/>
</dbReference>
<protein>
    <recommendedName>
        <fullName evidence="15">Calcium uniporter protein</fullName>
    </recommendedName>
</protein>
<dbReference type="Pfam" id="PF04678">
    <property type="entry name" value="MCU"/>
    <property type="match status" value="1"/>
</dbReference>
<name>A0A6B2LFS2_9EUKA</name>
<evidence type="ECO:0000313" key="18">
    <source>
        <dbReference type="EMBL" id="NDV35710.1"/>
    </source>
</evidence>
<comment type="catalytic activity">
    <reaction evidence="14">
        <text>Ca(2+)(in) = Ca(2+)(out)</text>
        <dbReference type="Rhea" id="RHEA:29671"/>
        <dbReference type="ChEBI" id="CHEBI:29108"/>
    </reaction>
</comment>
<keyword evidence="16" id="KW-0175">Coiled coil</keyword>
<keyword evidence="13 15" id="KW-0407">Ion channel</keyword>
<organism evidence="18">
    <name type="scientific">Arcella intermedia</name>
    <dbReference type="NCBI Taxonomy" id="1963864"/>
    <lineage>
        <taxon>Eukaryota</taxon>
        <taxon>Amoebozoa</taxon>
        <taxon>Tubulinea</taxon>
        <taxon>Elardia</taxon>
        <taxon>Arcellinida</taxon>
        <taxon>Sphaerothecina</taxon>
        <taxon>Arcellidae</taxon>
        <taxon>Arcella</taxon>
    </lineage>
</organism>
<evidence type="ECO:0000256" key="3">
    <source>
        <dbReference type="ARBA" id="ARBA00022448"/>
    </source>
</evidence>
<evidence type="ECO:0000256" key="13">
    <source>
        <dbReference type="ARBA" id="ARBA00023303"/>
    </source>
</evidence>
<accession>A0A6B2LFS2</accession>
<comment type="domain">
    <text evidence="15">The selectivity filter, in which calcium ions are arranged in single file, is composed of two acidic rings separated by one helical turn along the central axis of the channel pore.</text>
</comment>
<evidence type="ECO:0000256" key="15">
    <source>
        <dbReference type="RuleBase" id="RU367035"/>
    </source>
</evidence>
<dbReference type="AlphaFoldDB" id="A0A6B2LFS2"/>
<dbReference type="GO" id="GO:0005262">
    <property type="term" value="F:calcium channel activity"/>
    <property type="evidence" value="ECO:0007669"/>
    <property type="project" value="UniProtKB-UniRule"/>
</dbReference>
<evidence type="ECO:0000256" key="9">
    <source>
        <dbReference type="ARBA" id="ARBA00022989"/>
    </source>
</evidence>
<dbReference type="PANTHER" id="PTHR13462:SF10">
    <property type="entry name" value="CALCIUM UNIPORTER PROTEIN, MITOCHONDRIAL"/>
    <property type="match status" value="1"/>
</dbReference>
<evidence type="ECO:0000256" key="8">
    <source>
        <dbReference type="ARBA" id="ARBA00022837"/>
    </source>
</evidence>
<dbReference type="GO" id="GO:0015292">
    <property type="term" value="F:uniporter activity"/>
    <property type="evidence" value="ECO:0007669"/>
    <property type="project" value="UniProtKB-UniRule"/>
</dbReference>
<evidence type="ECO:0000256" key="10">
    <source>
        <dbReference type="ARBA" id="ARBA00023065"/>
    </source>
</evidence>
<dbReference type="GO" id="GO:0036444">
    <property type="term" value="P:calcium import into the mitochondrion"/>
    <property type="evidence" value="ECO:0007669"/>
    <property type="project" value="UniProtKB-ARBA"/>
</dbReference>
<proteinExistence type="inferred from homology"/>
<keyword evidence="8 15" id="KW-0106">Calcium</keyword>
<sequence>MVSSSSRSKVYEKMSENPNYKLVNDYIIQKSNECETISLDEYIETTNQLGITETEARDLLQTFSIGGQVTYFHSSPELENTIFLRPIHLISQVEKVLKVNYLRRPLAEKIRRLQNLKGELHLMEEKKEILEAQAQKTVKVAAWSLFGFLSLQSLLFARLVWWDFDWGIMEPVTWFTSVCEMTIGGYIYYLFVRQEYGNTSIAGMVSKRRFESLCSKTSLDLVAMENLKNRITQIEADVMSETAKDKAL</sequence>
<feature type="transmembrane region" description="Helical" evidence="15">
    <location>
        <begin position="140"/>
        <end position="161"/>
    </location>
</feature>
<comment type="similarity">
    <text evidence="2 15">Belongs to the MCU (TC 1.A.77) family.</text>
</comment>
<comment type="function">
    <text evidence="15">Mitochondrial inner membrane calcium uniporter that mediates calcium uptake into mitochondria. Mitochondrial calcium homeostasis plays key roles in cellular physiology and regulates cell bioenergetics, cytoplasmic calcium signals and activation of cell death pathways.</text>
</comment>
<keyword evidence="5 15" id="KW-0107">Calcium channel</keyword>